<dbReference type="SMART" id="SM00367">
    <property type="entry name" value="LRR_CC"/>
    <property type="match status" value="1"/>
</dbReference>
<evidence type="ECO:0000313" key="3">
    <source>
        <dbReference type="Proteomes" id="UP000595140"/>
    </source>
</evidence>
<feature type="region of interest" description="Disordered" evidence="1">
    <location>
        <begin position="1"/>
        <end position="31"/>
    </location>
</feature>
<dbReference type="SUPFAM" id="SSF52047">
    <property type="entry name" value="RNI-like"/>
    <property type="match status" value="1"/>
</dbReference>
<dbReference type="OrthoDB" id="10257471at2759"/>
<dbReference type="InterPro" id="IPR032675">
    <property type="entry name" value="LRR_dom_sf"/>
</dbReference>
<organism evidence="2 3">
    <name type="scientific">Cuscuta campestris</name>
    <dbReference type="NCBI Taxonomy" id="132261"/>
    <lineage>
        <taxon>Eukaryota</taxon>
        <taxon>Viridiplantae</taxon>
        <taxon>Streptophyta</taxon>
        <taxon>Embryophyta</taxon>
        <taxon>Tracheophyta</taxon>
        <taxon>Spermatophyta</taxon>
        <taxon>Magnoliopsida</taxon>
        <taxon>eudicotyledons</taxon>
        <taxon>Gunneridae</taxon>
        <taxon>Pentapetalae</taxon>
        <taxon>asterids</taxon>
        <taxon>lamiids</taxon>
        <taxon>Solanales</taxon>
        <taxon>Convolvulaceae</taxon>
        <taxon>Cuscuteae</taxon>
        <taxon>Cuscuta</taxon>
        <taxon>Cuscuta subgen. Grammica</taxon>
        <taxon>Cuscuta sect. Cleistogrammica</taxon>
    </lineage>
</organism>
<dbReference type="EMBL" id="OOIL02004480">
    <property type="protein sequence ID" value="VFQ91790.1"/>
    <property type="molecule type" value="Genomic_DNA"/>
</dbReference>
<dbReference type="AlphaFoldDB" id="A0A484MSH6"/>
<evidence type="ECO:0008006" key="4">
    <source>
        <dbReference type="Google" id="ProtNLM"/>
    </source>
</evidence>
<reference evidence="2 3" key="1">
    <citation type="submission" date="2018-04" db="EMBL/GenBank/DDBJ databases">
        <authorList>
            <person name="Vogel A."/>
        </authorList>
    </citation>
    <scope>NUCLEOTIDE SEQUENCE [LARGE SCALE GENOMIC DNA]</scope>
</reference>
<dbReference type="Gene3D" id="3.80.10.10">
    <property type="entry name" value="Ribonuclease Inhibitor"/>
    <property type="match status" value="1"/>
</dbReference>
<proteinExistence type="predicted"/>
<evidence type="ECO:0000313" key="2">
    <source>
        <dbReference type="EMBL" id="VFQ91790.1"/>
    </source>
</evidence>
<name>A0A484MSH6_9ASTE</name>
<dbReference type="Proteomes" id="UP000595140">
    <property type="component" value="Unassembled WGS sequence"/>
</dbReference>
<keyword evidence="3" id="KW-1185">Reference proteome</keyword>
<gene>
    <name evidence="2" type="ORF">CCAM_LOCUS33566</name>
</gene>
<sequence>MEKGRPQKAVNAIKPARKPSQSSVLPISSTPSRKKRQIPSLVSLCIGFIGRHFEDIIEDLADIASSFPPNIKIALAAVARRRKLMDDDVILALADSSWEILDISGSDVSDFGLSEVVKTCKYLKTVDISWCSKVTWAGVSELFHHSQSLEILRWGGCSRSEDTARRCLCMLKPSLKDVEGESWEEVDASELARGAHLLRWLVWPKIGNDSLEHLQAECPRIIVNPKNTLFTFRGLEVPREALPDVALDDQVVEDIDPKTWELSPRTSFTLVPSRPDELPIAEKFRLAYLERDNRLAPKRAKNARQRQRRAEKEWVMMSTNAKALALASQATKSLHIRS</sequence>
<evidence type="ECO:0000256" key="1">
    <source>
        <dbReference type="SAM" id="MobiDB-lite"/>
    </source>
</evidence>
<feature type="compositionally biased region" description="Polar residues" evidence="1">
    <location>
        <begin position="19"/>
        <end position="31"/>
    </location>
</feature>
<dbReference type="InterPro" id="IPR006553">
    <property type="entry name" value="Leu-rich_rpt_Cys-con_subtyp"/>
</dbReference>
<accession>A0A484MSH6</accession>
<protein>
    <recommendedName>
        <fullName evidence="4">RNI-like superfamily protein</fullName>
    </recommendedName>
</protein>